<accession>A0ABX1N4Z2</accession>
<proteinExistence type="predicted"/>
<name>A0ABX1N4Z2_9RHOO</name>
<dbReference type="RefSeq" id="WP_169199543.1">
    <property type="nucleotide sequence ID" value="NZ_WTVH02000001.1"/>
</dbReference>
<dbReference type="InterPro" id="IPR010667">
    <property type="entry name" value="Phage_T4_Gp19"/>
</dbReference>
<dbReference type="InterPro" id="IPR011747">
    <property type="entry name" value="CHP02241"/>
</dbReference>
<dbReference type="Pfam" id="PF06841">
    <property type="entry name" value="Phage_T4_gp19"/>
    <property type="match status" value="1"/>
</dbReference>
<dbReference type="PANTHER" id="PTHR38009">
    <property type="entry name" value="CONSERVED HYPOTHETICAL PHAGE TAIL PROTEIN"/>
    <property type="match status" value="1"/>
</dbReference>
<reference evidence="1" key="1">
    <citation type="submission" date="2019-12" db="EMBL/GenBank/DDBJ databases">
        <title>Comparative genomics gives insights into the taxonomy of the Azoarcus-Aromatoleum group and reveals separate origins of nif in the plant-associated Azoarcus and non-plant-associated Aromatoleum sub-groups.</title>
        <authorList>
            <person name="Lafos M."/>
            <person name="Maluk M."/>
            <person name="Batista M."/>
            <person name="Junghare M."/>
            <person name="Carmona M."/>
            <person name="Faoro H."/>
            <person name="Cruz L.M."/>
            <person name="Battistoni F."/>
            <person name="De Souza E."/>
            <person name="Pedrosa F."/>
            <person name="Chen W.-M."/>
            <person name="Poole P.S."/>
            <person name="Dixon R.A."/>
            <person name="James E.K."/>
        </authorList>
    </citation>
    <scope>NUCLEOTIDE SEQUENCE</scope>
    <source>
        <strain evidence="1">U120</strain>
    </source>
</reference>
<protein>
    <submittedName>
        <fullName evidence="1">Phage tail protein</fullName>
    </submittedName>
</protein>
<dbReference type="Proteomes" id="UP000601990">
    <property type="component" value="Unassembled WGS sequence"/>
</dbReference>
<keyword evidence="2" id="KW-1185">Reference proteome</keyword>
<dbReference type="EMBL" id="WTVH01000027">
    <property type="protein sequence ID" value="NMF94313.1"/>
    <property type="molecule type" value="Genomic_DNA"/>
</dbReference>
<organism evidence="1 2">
    <name type="scientific">Aromatoleum buckelii</name>
    <dbReference type="NCBI Taxonomy" id="200254"/>
    <lineage>
        <taxon>Bacteria</taxon>
        <taxon>Pseudomonadati</taxon>
        <taxon>Pseudomonadota</taxon>
        <taxon>Betaproteobacteria</taxon>
        <taxon>Rhodocyclales</taxon>
        <taxon>Rhodocyclaceae</taxon>
        <taxon>Aromatoleum</taxon>
    </lineage>
</organism>
<sequence length="147" mass="16714">MPATDQRNDPVRGYNFSLEIDNVSRGAFSEVGGLTADGDSVDYREGTDLQSNVRKLMGLRKYTNITLKRGYTQDKELWQWYVNIMNGVPDRRNVTIVLMNEARQPVLRWHAENAWINKIEGPALKASSNDVAMESLELVHEGLTLEM</sequence>
<evidence type="ECO:0000313" key="1">
    <source>
        <dbReference type="EMBL" id="NMF94313.1"/>
    </source>
</evidence>
<dbReference type="PANTHER" id="PTHR38009:SF1">
    <property type="entry name" value="CONSERVED HYPOTHETICAL PHAGE TAIL PROTEIN"/>
    <property type="match status" value="1"/>
</dbReference>
<evidence type="ECO:0000313" key="2">
    <source>
        <dbReference type="Proteomes" id="UP000601990"/>
    </source>
</evidence>
<gene>
    <name evidence="1" type="ORF">GO608_13360</name>
</gene>
<comment type="caution">
    <text evidence="1">The sequence shown here is derived from an EMBL/GenBank/DDBJ whole genome shotgun (WGS) entry which is preliminary data.</text>
</comment>
<dbReference type="NCBIfam" id="TIGR02241">
    <property type="entry name" value="conserved hypothetical phage tail region protein"/>
    <property type="match status" value="1"/>
</dbReference>